<dbReference type="EMBL" id="CP008947">
    <property type="protein sequence ID" value="AII03312.1"/>
    <property type="molecule type" value="Genomic_DNA"/>
</dbReference>
<evidence type="ECO:0000313" key="8">
    <source>
        <dbReference type="Proteomes" id="UP000028488"/>
    </source>
</evidence>
<dbReference type="Pfam" id="PF00441">
    <property type="entry name" value="Acyl-CoA_dh_1"/>
    <property type="match status" value="1"/>
</dbReference>
<evidence type="ECO:0000256" key="1">
    <source>
        <dbReference type="ARBA" id="ARBA00001974"/>
    </source>
</evidence>
<dbReference type="Gene3D" id="1.10.540.10">
    <property type="entry name" value="Acyl-CoA dehydrogenase/oxidase, N-terminal domain"/>
    <property type="match status" value="1"/>
</dbReference>
<dbReference type="InterPro" id="IPR009100">
    <property type="entry name" value="AcylCoA_DH/oxidase_NM_dom_sf"/>
</dbReference>
<feature type="domain" description="Acyl-CoA dehydrogenase/oxidase C-terminal" evidence="6">
    <location>
        <begin position="186"/>
        <end position="309"/>
    </location>
</feature>
<organism evidence="7 8">
    <name type="scientific">Rhodococcus opacus</name>
    <name type="common">Nocardia opaca</name>
    <dbReference type="NCBI Taxonomy" id="37919"/>
    <lineage>
        <taxon>Bacteria</taxon>
        <taxon>Bacillati</taxon>
        <taxon>Actinomycetota</taxon>
        <taxon>Actinomycetes</taxon>
        <taxon>Mycobacteriales</taxon>
        <taxon>Nocardiaceae</taxon>
        <taxon>Rhodococcus</taxon>
    </lineage>
</organism>
<evidence type="ECO:0000256" key="5">
    <source>
        <dbReference type="ARBA" id="ARBA00023002"/>
    </source>
</evidence>
<evidence type="ECO:0000259" key="6">
    <source>
        <dbReference type="Pfam" id="PF00441"/>
    </source>
</evidence>
<protein>
    <submittedName>
        <fullName evidence="7">Acyl-CoA dehydrogenase</fullName>
    </submittedName>
</protein>
<evidence type="ECO:0000256" key="3">
    <source>
        <dbReference type="ARBA" id="ARBA00022630"/>
    </source>
</evidence>
<dbReference type="InterPro" id="IPR009075">
    <property type="entry name" value="AcylCo_DH/oxidase_C"/>
</dbReference>
<evidence type="ECO:0000256" key="2">
    <source>
        <dbReference type="ARBA" id="ARBA00009347"/>
    </source>
</evidence>
<evidence type="ECO:0000256" key="4">
    <source>
        <dbReference type="ARBA" id="ARBA00022827"/>
    </source>
</evidence>
<gene>
    <name evidence="7" type="ORF">EP51_01070</name>
</gene>
<dbReference type="RefSeq" id="WP_128638335.1">
    <property type="nucleotide sequence ID" value="NZ_CP008947.1"/>
</dbReference>
<dbReference type="eggNOG" id="COG1960">
    <property type="taxonomic scope" value="Bacteria"/>
</dbReference>
<dbReference type="PANTHER" id="PTHR43884">
    <property type="entry name" value="ACYL-COA DEHYDROGENASE"/>
    <property type="match status" value="1"/>
</dbReference>
<dbReference type="SUPFAM" id="SSF56645">
    <property type="entry name" value="Acyl-CoA dehydrogenase NM domain-like"/>
    <property type="match status" value="1"/>
</dbReference>
<dbReference type="InterPro" id="IPR037069">
    <property type="entry name" value="AcylCoA_DH/ox_N_sf"/>
</dbReference>
<dbReference type="SUPFAM" id="SSF47203">
    <property type="entry name" value="Acyl-CoA dehydrogenase C-terminal domain-like"/>
    <property type="match status" value="1"/>
</dbReference>
<dbReference type="AlphaFoldDB" id="A0A076EDU9"/>
<dbReference type="InterPro" id="IPR036250">
    <property type="entry name" value="AcylCo_DH-like_C"/>
</dbReference>
<proteinExistence type="inferred from homology"/>
<dbReference type="GO" id="GO:0003995">
    <property type="term" value="F:acyl-CoA dehydrogenase activity"/>
    <property type="evidence" value="ECO:0007669"/>
    <property type="project" value="TreeGrafter"/>
</dbReference>
<name>A0A076EDU9_RHOOP</name>
<evidence type="ECO:0000313" key="7">
    <source>
        <dbReference type="EMBL" id="AII03312.1"/>
    </source>
</evidence>
<keyword evidence="5" id="KW-0560">Oxidoreductase</keyword>
<keyword evidence="4" id="KW-0274">FAD</keyword>
<sequence>MHAPTTVDADLIDMMSAVFSDHRERNGPEDGIATCDPSLWAQLDELGLVRLTGREETGGSGAGWYEAAELLRAAASHGVRIPLAEHDLLAGWLLEEAGLPMDKARLTACVLDEKGVARGVPWASQADKIVTVWRKNDTYVVADLETTLFDITSGSNLADEPRDIVSADTIALSGTPVSDSAIRQLFLRGALIRALQVCAALDRILDLSVAHTTERVQFGRPLARFQAVQNLVADMAAEASLARTATEAALTEAVRTQWSNENLELLIAVARSCAGHAASVVVRNAHQVHGAIGTTREHRLHEFTNPALAWRSEFGSVHYWDDTLTTAALEAGCENIWGLITR</sequence>
<comment type="similarity">
    <text evidence="2">Belongs to the acyl-CoA dehydrogenase family.</text>
</comment>
<dbReference type="Gene3D" id="1.20.140.10">
    <property type="entry name" value="Butyryl-CoA Dehydrogenase, subunit A, domain 3"/>
    <property type="match status" value="1"/>
</dbReference>
<dbReference type="PANTHER" id="PTHR43884:SF20">
    <property type="entry name" value="ACYL-COA DEHYDROGENASE FADE28"/>
    <property type="match status" value="1"/>
</dbReference>
<dbReference type="Proteomes" id="UP000028488">
    <property type="component" value="Chromosome"/>
</dbReference>
<keyword evidence="3" id="KW-0285">Flavoprotein</keyword>
<accession>A0A076EDU9</accession>
<comment type="cofactor">
    <cofactor evidence="1">
        <name>FAD</name>
        <dbReference type="ChEBI" id="CHEBI:57692"/>
    </cofactor>
</comment>
<dbReference type="GO" id="GO:0050660">
    <property type="term" value="F:flavin adenine dinucleotide binding"/>
    <property type="evidence" value="ECO:0007669"/>
    <property type="project" value="InterPro"/>
</dbReference>
<reference evidence="7 8" key="1">
    <citation type="submission" date="2014-07" db="EMBL/GenBank/DDBJ databases">
        <title>Genome Sequence of Rhodococcus opacus Strain R7, a Biodegrader of Mono- and Polycyclic Aromatic Hydrocarbons.</title>
        <authorList>
            <person name="Di Gennaro P."/>
            <person name="Zampolli J."/>
            <person name="Presti I."/>
            <person name="Cappelletti M."/>
            <person name="D'Ursi P."/>
            <person name="Orro A."/>
            <person name="Mezzelani A."/>
            <person name="Milanesi L."/>
        </authorList>
    </citation>
    <scope>NUCLEOTIDE SEQUENCE [LARGE SCALE GENOMIC DNA]</scope>
    <source>
        <strain evidence="7 8">R7</strain>
    </source>
</reference>